<feature type="compositionally biased region" description="Polar residues" evidence="1">
    <location>
        <begin position="180"/>
        <end position="191"/>
    </location>
</feature>
<feature type="region of interest" description="Disordered" evidence="1">
    <location>
        <begin position="1187"/>
        <end position="1252"/>
    </location>
</feature>
<feature type="region of interest" description="Disordered" evidence="1">
    <location>
        <begin position="1280"/>
        <end position="1299"/>
    </location>
</feature>
<sequence length="1559" mass="176072">MSLEDISTLYAEDLAVSAEEEDARHPDKILEHSEENCKFTAEIRVFSQLMAQMMRKMDEQRDGVYGQTVLLLKLQTDKMAVDLRDLRNIVAETREKYKLVEVVKELKEEMSALRTFARQNDSQDFYQQMLGAGTRHPPSEDSDYNESIINVTSLYPGSEEVVKLTNFLEEMKSQQDSEVSKGTGTKQLPTDSSEEDALAKNEDGSGVITNNTKEDNVKMMILIPETVIDSKFANFQEEMQGELDNGISNKGIKLLLANESVEDSSAMENRKSVVTNNTKDNDVELRTLNPETVGGEMQGELDNEMVHKVTKSTVPMKESVEDATAKGDGSSVLLDKNTEEVTEQKPTKENDEDVEDKDQDDSVAVSKIAEEDTVENSSVCLEMEDDATSASPLQEMQSKLDGSEVNKVTEQLATNERKDNASAMEVRDSVLLKKSIKEDDDKNISLYPESEDDNKLANSDEDIQSKPASKGQLPTKEKDDVEDRNQDDSIAITKIVKKDTVENSSESLKTEDDAKSVITHQEIQKKLDGGKVTEHLSTDEGKDNAPVMGVRDFVVHNEGTKEDFDMNIFLCPESEDDDKLANSDKKTQSKLACEVITEQLQIKKNVGVAQKKPEKESVSITNNTGKGPVDNRSLQRLETVTDARSANSQQEMQSKLDVIEQLPSNKSEDYVQAKDEDDSVAITNSTKEDNAKSSSIRLETKGDSKLAQQEMQNNIESGGFGKAERKQLPPTRSVKDATAAEGDRGTVVNRSNTKDNSLKLSSLYQETEEAAKLEKFQEKMQSKVDNGTKQLIGEGYVKDALELDDDIGNYDVKKRLSHLKAEDVNFKSAIHQEKLQREVDEEVKTQQGYTFKQTDIEKNQQTVPESSNPVSCSLDLVENEGCIESMKHDTKYTNGLLKQIEQERTNEEPQAYVNDELKGLEEHLTIVSQKKITTAKFQEKSNEIKEQAKQYSTVGVNTKDYMIKSSDEENIQIKNANETCLFEEKFQAYHVPDVDANIYVSTDNILPEKSDESCMEYKPHDVEVGSVKNGNQRSNTVKAYKNKYELEHSISKVKQDGSPGLSKIPRPLNSEYQTMIVSNLLKHNQDSLFLGVNGKSRLPKKKDLHIIDDDINQTKMSQENRKYTVERRVGDNGVAQQQIVKYRPRTVPGDINKKYQQDKSTECEDFPENMMDTTLSDIGTRKYVQETARSGISNDRKARTPNSPKKGYRYNDVQQNSSQINRSYLSPSKNVRRNKVIDHVPEDQLSQTQKYSEKVDDKTILNGGKSKQCRSKIPQYQGIKYKGTSSSDEDINPKNNKDVYARSTRNKGTLPNRQDYRRANGQTNQINMVDITNLKSEIDMTSSAESVHADLKTNTTMVTRANYRKREKLSRSCIGNRLQPCKDQNHQILTTKKEHFFQCTSKQVWNKNIGKLKDQRRVTGNESGFYNKIEKDPLVDMRDHDERIPKHCNEIGFDTNDMNFESDSQYEMFEHSNQQRKRRDINTTDAVVPQAEDFDVLQRPNYYSSGGDMIGNPIASSTPIIRRPVLEPVATSTPKDGERLPDDNSNQGKLDITLHIVFI</sequence>
<feature type="compositionally biased region" description="Polar residues" evidence="1">
    <location>
        <begin position="1212"/>
        <end position="1229"/>
    </location>
</feature>
<reference evidence="2" key="1">
    <citation type="submission" date="2022-08" db="UniProtKB">
        <authorList>
            <consortium name="EnsemblMetazoa"/>
        </authorList>
    </citation>
    <scope>IDENTIFICATION</scope>
    <source>
        <strain evidence="2">05x7-T-G4-1.051#20</strain>
    </source>
</reference>
<feature type="region of interest" description="Disordered" evidence="1">
    <location>
        <begin position="313"/>
        <end position="406"/>
    </location>
</feature>
<evidence type="ECO:0000313" key="2">
    <source>
        <dbReference type="EnsemblMetazoa" id="G15361.1:cds"/>
    </source>
</evidence>
<feature type="region of interest" description="Disordered" evidence="1">
    <location>
        <begin position="437"/>
        <end position="488"/>
    </location>
</feature>
<protein>
    <submittedName>
        <fullName evidence="2">Uncharacterized protein</fullName>
    </submittedName>
</protein>
<organism evidence="2 3">
    <name type="scientific">Magallana gigas</name>
    <name type="common">Pacific oyster</name>
    <name type="synonym">Crassostrea gigas</name>
    <dbReference type="NCBI Taxonomy" id="29159"/>
    <lineage>
        <taxon>Eukaryota</taxon>
        <taxon>Metazoa</taxon>
        <taxon>Spiralia</taxon>
        <taxon>Lophotrochozoa</taxon>
        <taxon>Mollusca</taxon>
        <taxon>Bivalvia</taxon>
        <taxon>Autobranchia</taxon>
        <taxon>Pteriomorphia</taxon>
        <taxon>Ostreida</taxon>
        <taxon>Ostreoidea</taxon>
        <taxon>Ostreidae</taxon>
        <taxon>Magallana</taxon>
    </lineage>
</organism>
<name>A0A8W8IQ97_MAGGI</name>
<feature type="compositionally biased region" description="Basic and acidic residues" evidence="1">
    <location>
        <begin position="475"/>
        <end position="487"/>
    </location>
</feature>
<accession>A0A8W8IQ97</accession>
<feature type="region of interest" description="Disordered" evidence="1">
    <location>
        <begin position="661"/>
        <end position="754"/>
    </location>
</feature>
<feature type="region of interest" description="Disordered" evidence="1">
    <location>
        <begin position="607"/>
        <end position="634"/>
    </location>
</feature>
<feature type="region of interest" description="Disordered" evidence="1">
    <location>
        <begin position="173"/>
        <end position="211"/>
    </location>
</feature>
<evidence type="ECO:0000256" key="1">
    <source>
        <dbReference type="SAM" id="MobiDB-lite"/>
    </source>
</evidence>
<dbReference type="Proteomes" id="UP000005408">
    <property type="component" value="Unassembled WGS sequence"/>
</dbReference>
<feature type="compositionally biased region" description="Polar residues" evidence="1">
    <location>
        <begin position="706"/>
        <end position="716"/>
    </location>
</feature>
<feature type="compositionally biased region" description="Polar residues" evidence="1">
    <location>
        <begin position="388"/>
        <end position="397"/>
    </location>
</feature>
<feature type="compositionally biased region" description="Basic and acidic residues" evidence="1">
    <location>
        <begin position="336"/>
        <end position="349"/>
    </location>
</feature>
<evidence type="ECO:0000313" key="3">
    <source>
        <dbReference type="Proteomes" id="UP000005408"/>
    </source>
</evidence>
<keyword evidence="3" id="KW-1185">Reference proteome</keyword>
<feature type="compositionally biased region" description="Acidic residues" evidence="1">
    <location>
        <begin position="350"/>
        <end position="361"/>
    </location>
</feature>
<proteinExistence type="predicted"/>
<dbReference type="EnsemblMetazoa" id="G15361.1">
    <property type="protein sequence ID" value="G15361.1:cds"/>
    <property type="gene ID" value="G15361"/>
</dbReference>